<dbReference type="PROSITE" id="PS00061">
    <property type="entry name" value="ADH_SHORT"/>
    <property type="match status" value="1"/>
</dbReference>
<dbReference type="InterPro" id="IPR057326">
    <property type="entry name" value="KR_dom"/>
</dbReference>
<reference evidence="4 5" key="1">
    <citation type="submission" date="2016-07" db="EMBL/GenBank/DDBJ databases">
        <title>Draft genome sequence of Prauserella muralis DSM 45305, isolated from a mould-covered wall in an indoor environment.</title>
        <authorList>
            <person name="Ruckert C."/>
            <person name="Albersmeier A."/>
            <person name="Jiang C.-L."/>
            <person name="Jiang Y."/>
            <person name="Kalinowski J."/>
            <person name="Schneider O."/>
            <person name="Winkler A."/>
            <person name="Zotchev S.B."/>
        </authorList>
    </citation>
    <scope>NUCLEOTIDE SEQUENCE [LARGE SCALE GENOMIC DNA]</scope>
    <source>
        <strain evidence="4 5">DSM 45305</strain>
        <plasmid evidence="5">ppmurdsm45305</plasmid>
    </source>
</reference>
<feature type="domain" description="Ketoreductase" evidence="3">
    <location>
        <begin position="5"/>
        <end position="183"/>
    </location>
</feature>
<dbReference type="AlphaFoldDB" id="A0A2V4ABP3"/>
<dbReference type="Gene3D" id="3.40.50.720">
    <property type="entry name" value="NAD(P)-binding Rossmann-like Domain"/>
    <property type="match status" value="1"/>
</dbReference>
<comment type="caution">
    <text evidence="4">The sequence shown here is derived from an EMBL/GenBank/DDBJ whole genome shotgun (WGS) entry which is preliminary data.</text>
</comment>
<dbReference type="PRINTS" id="PR00080">
    <property type="entry name" value="SDRFAMILY"/>
</dbReference>
<name>A0A2V4ABP3_9PSEU</name>
<organism evidence="4 5">
    <name type="scientific">Prauserella muralis</name>
    <dbReference type="NCBI Taxonomy" id="588067"/>
    <lineage>
        <taxon>Bacteria</taxon>
        <taxon>Bacillati</taxon>
        <taxon>Actinomycetota</taxon>
        <taxon>Actinomycetes</taxon>
        <taxon>Pseudonocardiales</taxon>
        <taxon>Pseudonocardiaceae</taxon>
        <taxon>Prauserella</taxon>
    </lineage>
</organism>
<dbReference type="SMART" id="SM00822">
    <property type="entry name" value="PKS_KR"/>
    <property type="match status" value="1"/>
</dbReference>
<dbReference type="PANTHER" id="PTHR42879">
    <property type="entry name" value="3-OXOACYL-(ACYL-CARRIER-PROTEIN) REDUCTASE"/>
    <property type="match status" value="1"/>
</dbReference>
<keyword evidence="4" id="KW-0614">Plasmid</keyword>
<dbReference type="OrthoDB" id="9808187at2"/>
<evidence type="ECO:0000256" key="1">
    <source>
        <dbReference type="ARBA" id="ARBA00006484"/>
    </source>
</evidence>
<evidence type="ECO:0000313" key="5">
    <source>
        <dbReference type="Proteomes" id="UP000249915"/>
    </source>
</evidence>
<dbReference type="InterPro" id="IPR050259">
    <property type="entry name" value="SDR"/>
</dbReference>
<dbReference type="InterPro" id="IPR002347">
    <property type="entry name" value="SDR_fam"/>
</dbReference>
<proteinExistence type="inferred from homology"/>
<dbReference type="NCBIfam" id="NF009466">
    <property type="entry name" value="PRK12826.1-2"/>
    <property type="match status" value="1"/>
</dbReference>
<dbReference type="PRINTS" id="PR00081">
    <property type="entry name" value="GDHRDH"/>
</dbReference>
<sequence>MTKSRVALVTGGAGGLGREIGRQLAAGGRRVVLVDIDEEAVSTAARELAADGLQVEPVVADVTDGGQVDGLVAEIGASGEDVDVLVNNAGFPIDAPLVKMTDEDFRRVVDVCLFGTFVCSRAVVPGMIERSRGRIVNVASRAYLGNPGQANYAAAKAGVVGLTRALAKELGKRGITVNAVAPGLIDTPAVQRHPKYDLLVELAEKHNSVPRLGLPQDVASTIAFLASDQASFITGDVIHVSGGRYT</sequence>
<evidence type="ECO:0000313" key="4">
    <source>
        <dbReference type="EMBL" id="PXY16528.1"/>
    </source>
</evidence>
<dbReference type="GO" id="GO:0032787">
    <property type="term" value="P:monocarboxylic acid metabolic process"/>
    <property type="evidence" value="ECO:0007669"/>
    <property type="project" value="UniProtKB-ARBA"/>
</dbReference>
<protein>
    <submittedName>
        <fullName evidence="4">Beta-ketoacyl-ACP reductase</fullName>
    </submittedName>
</protein>
<dbReference type="InterPro" id="IPR020904">
    <property type="entry name" value="Sc_DH/Rdtase_CS"/>
</dbReference>
<dbReference type="PANTHER" id="PTHR42879:SF2">
    <property type="entry name" value="3-OXOACYL-[ACYL-CARRIER-PROTEIN] REDUCTASE FABG"/>
    <property type="match status" value="1"/>
</dbReference>
<dbReference type="Proteomes" id="UP000249915">
    <property type="component" value="Plasmid pPmurDSM45305"/>
</dbReference>
<evidence type="ECO:0000259" key="3">
    <source>
        <dbReference type="SMART" id="SM00822"/>
    </source>
</evidence>
<accession>A0A2V4ABP3</accession>
<keyword evidence="2" id="KW-0560">Oxidoreductase</keyword>
<dbReference type="RefSeq" id="WP_112278773.1">
    <property type="nucleotide sequence ID" value="NZ_CM009984.1"/>
</dbReference>
<dbReference type="FunFam" id="3.40.50.720:FF:000173">
    <property type="entry name" value="3-oxoacyl-[acyl-carrier protein] reductase"/>
    <property type="match status" value="1"/>
</dbReference>
<evidence type="ECO:0000256" key="2">
    <source>
        <dbReference type="ARBA" id="ARBA00023002"/>
    </source>
</evidence>
<dbReference type="EMBL" id="MASW01000024">
    <property type="protein sequence ID" value="PXY16528.1"/>
    <property type="molecule type" value="Genomic_DNA"/>
</dbReference>
<comment type="similarity">
    <text evidence="1">Belongs to the short-chain dehydrogenases/reductases (SDR) family.</text>
</comment>
<dbReference type="SUPFAM" id="SSF51735">
    <property type="entry name" value="NAD(P)-binding Rossmann-fold domains"/>
    <property type="match status" value="1"/>
</dbReference>
<dbReference type="InterPro" id="IPR036291">
    <property type="entry name" value="NAD(P)-bd_dom_sf"/>
</dbReference>
<dbReference type="Pfam" id="PF13561">
    <property type="entry name" value="adh_short_C2"/>
    <property type="match status" value="1"/>
</dbReference>
<geneLocation type="plasmid" evidence="5">
    <name>ppmurdsm45305</name>
</geneLocation>
<gene>
    <name evidence="4" type="ORF">BAY60_35590</name>
</gene>
<keyword evidence="5" id="KW-1185">Reference proteome</keyword>
<dbReference type="GO" id="GO:0016491">
    <property type="term" value="F:oxidoreductase activity"/>
    <property type="evidence" value="ECO:0007669"/>
    <property type="project" value="UniProtKB-KW"/>
</dbReference>